<evidence type="ECO:0000313" key="10">
    <source>
        <dbReference type="EMBL" id="OGK24396.1"/>
    </source>
</evidence>
<evidence type="ECO:0000256" key="4">
    <source>
        <dbReference type="ARBA" id="ARBA00022801"/>
    </source>
</evidence>
<dbReference type="SUPFAM" id="SSF52540">
    <property type="entry name" value="P-loop containing nucleoside triphosphate hydrolases"/>
    <property type="match status" value="1"/>
</dbReference>
<feature type="binding site" evidence="7">
    <location>
        <begin position="272"/>
        <end position="275"/>
    </location>
    <ligand>
        <name>GTP</name>
        <dbReference type="ChEBI" id="CHEBI:37565"/>
    </ligand>
</feature>
<comment type="caution">
    <text evidence="10">The sequence shown here is derived from an EMBL/GenBank/DDBJ whole genome shotgun (WGS) entry which is preliminary data.</text>
</comment>
<proteinExistence type="inferred from homology"/>
<dbReference type="InterPro" id="IPR045086">
    <property type="entry name" value="OBG_GTPase"/>
</dbReference>
<keyword evidence="3 7" id="KW-0547">Nucleotide-binding</keyword>
<feature type="binding site" evidence="7">
    <location>
        <begin position="205"/>
        <end position="208"/>
    </location>
    <ligand>
        <name>GTP</name>
        <dbReference type="ChEBI" id="CHEBI:37565"/>
    </ligand>
</feature>
<dbReference type="PROSITE" id="PS51883">
    <property type="entry name" value="OBG"/>
    <property type="match status" value="1"/>
</dbReference>
<feature type="binding site" evidence="7">
    <location>
        <position position="170"/>
    </location>
    <ligand>
        <name>Mg(2+)</name>
        <dbReference type="ChEBI" id="CHEBI:18420"/>
    </ligand>
</feature>
<dbReference type="EC" id="3.6.5.-" evidence="7"/>
<dbReference type="Gene3D" id="3.40.50.300">
    <property type="entry name" value="P-loop containing nucleotide triphosphate hydrolases"/>
    <property type="match status" value="1"/>
</dbReference>
<dbReference type="AlphaFoldDB" id="A0A1F7H0N2"/>
<dbReference type="GO" id="GO:0003924">
    <property type="term" value="F:GTPase activity"/>
    <property type="evidence" value="ECO:0007669"/>
    <property type="project" value="UniProtKB-UniRule"/>
</dbReference>
<gene>
    <name evidence="7" type="primary">obg</name>
    <name evidence="10" type="ORF">A3C24_04530</name>
</gene>
<keyword evidence="2 7" id="KW-0963">Cytoplasm</keyword>
<keyword evidence="4 7" id="KW-0378">Hydrolase</keyword>
<comment type="subcellular location">
    <subcellularLocation>
        <location evidence="7">Cytoplasm</location>
    </subcellularLocation>
</comment>
<dbReference type="Gene3D" id="2.70.210.12">
    <property type="entry name" value="GTP1/OBG domain"/>
    <property type="match status" value="1"/>
</dbReference>
<dbReference type="InterPro" id="IPR027417">
    <property type="entry name" value="P-loop_NTPase"/>
</dbReference>
<dbReference type="Proteomes" id="UP000177159">
    <property type="component" value="Unassembled WGS sequence"/>
</dbReference>
<organism evidence="10 11">
    <name type="scientific">Candidatus Roizmanbacteria bacterium RIFCSPHIGHO2_02_FULL_37_24</name>
    <dbReference type="NCBI Taxonomy" id="1802037"/>
    <lineage>
        <taxon>Bacteria</taxon>
        <taxon>Candidatus Roizmaniibacteriota</taxon>
    </lineage>
</organism>
<evidence type="ECO:0000256" key="5">
    <source>
        <dbReference type="ARBA" id="ARBA00022842"/>
    </source>
</evidence>
<feature type="binding site" evidence="7">
    <location>
        <begin position="188"/>
        <end position="192"/>
    </location>
    <ligand>
        <name>GTP</name>
        <dbReference type="ChEBI" id="CHEBI:37565"/>
    </ligand>
</feature>
<dbReference type="FunFam" id="2.70.210.12:FF:000001">
    <property type="entry name" value="GTPase Obg"/>
    <property type="match status" value="1"/>
</dbReference>
<evidence type="ECO:0000313" key="11">
    <source>
        <dbReference type="Proteomes" id="UP000177159"/>
    </source>
</evidence>
<dbReference type="PROSITE" id="PS00905">
    <property type="entry name" value="GTP1_OBG"/>
    <property type="match status" value="1"/>
</dbReference>
<dbReference type="CDD" id="cd01898">
    <property type="entry name" value="Obg"/>
    <property type="match status" value="1"/>
</dbReference>
<feature type="binding site" evidence="7">
    <location>
        <position position="190"/>
    </location>
    <ligand>
        <name>Mg(2+)</name>
        <dbReference type="ChEBI" id="CHEBI:18420"/>
    </ligand>
</feature>
<evidence type="ECO:0000256" key="2">
    <source>
        <dbReference type="ARBA" id="ARBA00022490"/>
    </source>
</evidence>
<dbReference type="GO" id="GO:0042254">
    <property type="term" value="P:ribosome biogenesis"/>
    <property type="evidence" value="ECO:0007669"/>
    <property type="project" value="UniProtKB-UniRule"/>
</dbReference>
<reference evidence="10 11" key="1">
    <citation type="journal article" date="2016" name="Nat. Commun.">
        <title>Thousands of microbial genomes shed light on interconnected biogeochemical processes in an aquifer system.</title>
        <authorList>
            <person name="Anantharaman K."/>
            <person name="Brown C.T."/>
            <person name="Hug L.A."/>
            <person name="Sharon I."/>
            <person name="Castelle C.J."/>
            <person name="Probst A.J."/>
            <person name="Thomas B.C."/>
            <person name="Singh A."/>
            <person name="Wilkins M.J."/>
            <person name="Karaoz U."/>
            <person name="Brodie E.L."/>
            <person name="Williams K.H."/>
            <person name="Hubbard S.S."/>
            <person name="Banfield J.F."/>
        </authorList>
    </citation>
    <scope>NUCLEOTIDE SEQUENCE [LARGE SCALE GENOMIC DNA]</scope>
</reference>
<feature type="binding site" evidence="7">
    <location>
        <begin position="163"/>
        <end position="170"/>
    </location>
    <ligand>
        <name>GTP</name>
        <dbReference type="ChEBI" id="CHEBI:37565"/>
    </ligand>
</feature>
<name>A0A1F7H0N2_9BACT</name>
<dbReference type="NCBIfam" id="NF008956">
    <property type="entry name" value="PRK12299.1"/>
    <property type="match status" value="1"/>
</dbReference>
<dbReference type="SUPFAM" id="SSF82051">
    <property type="entry name" value="Obg GTP-binding protein N-terminal domain"/>
    <property type="match status" value="1"/>
</dbReference>
<feature type="domain" description="OBG-type G" evidence="8">
    <location>
        <begin position="157"/>
        <end position="319"/>
    </location>
</feature>
<feature type="binding site" evidence="7">
    <location>
        <begin position="300"/>
        <end position="302"/>
    </location>
    <ligand>
        <name>GTP</name>
        <dbReference type="ChEBI" id="CHEBI:37565"/>
    </ligand>
</feature>
<keyword evidence="6 7" id="KW-0342">GTP-binding</keyword>
<evidence type="ECO:0000256" key="3">
    <source>
        <dbReference type="ARBA" id="ARBA00022741"/>
    </source>
</evidence>
<dbReference type="HAMAP" id="MF_01454">
    <property type="entry name" value="GTPase_Obg"/>
    <property type="match status" value="1"/>
</dbReference>
<dbReference type="GO" id="GO:0005737">
    <property type="term" value="C:cytoplasm"/>
    <property type="evidence" value="ECO:0007669"/>
    <property type="project" value="UniProtKB-SubCell"/>
</dbReference>
<protein>
    <recommendedName>
        <fullName evidence="7">GTPase Obg</fullName>
        <ecNumber evidence="7">3.6.5.-</ecNumber>
    </recommendedName>
    <alternativeName>
        <fullName evidence="7">GTP-binding protein Obg</fullName>
    </alternativeName>
</protein>
<dbReference type="InterPro" id="IPR006074">
    <property type="entry name" value="GTP1-OBG_CS"/>
</dbReference>
<dbReference type="InterPro" id="IPR006073">
    <property type="entry name" value="GTP-bd"/>
</dbReference>
<dbReference type="Pfam" id="PF01018">
    <property type="entry name" value="GTP1_OBG"/>
    <property type="match status" value="1"/>
</dbReference>
<comment type="cofactor">
    <cofactor evidence="7">
        <name>Mg(2+)</name>
        <dbReference type="ChEBI" id="CHEBI:18420"/>
    </cofactor>
</comment>
<dbReference type="EMBL" id="MFZM01000008">
    <property type="protein sequence ID" value="OGK24396.1"/>
    <property type="molecule type" value="Genomic_DNA"/>
</dbReference>
<sequence length="320" mass="35383">MIIDDVIIQICAGKGGDGHISFRREKFVARGGPDGGNGGNGGNIYFQGVSDLTALKQFRHNRKIQAPDGQPGMKKKKHGGNGNDILIRIPIGTKIKDTNTLEEWELRLGEKICMARGGRGGRGNFEFRTSQDKAPRYAEAGKLGRKRMLHLDLQYIADVGLIGLPSAGKSSLLNVLTKAHAKIGDYPFTTLEPNLGEMDGNIIADIPGLIEGAHQGKGLGIKFLKHIEKTRLLLHCIDITGQNLFKDYQSIHNELEKFNEELLKKREIIVLTKSDLVNRSQAQALEDTLKKLRKHIIIVSIIDDKSIVELKAVIKKMLKT</sequence>
<feature type="domain" description="Obg" evidence="9">
    <location>
        <begin position="1"/>
        <end position="156"/>
    </location>
</feature>
<evidence type="ECO:0000256" key="7">
    <source>
        <dbReference type="HAMAP-Rule" id="MF_01454"/>
    </source>
</evidence>
<evidence type="ECO:0000256" key="1">
    <source>
        <dbReference type="ARBA" id="ARBA00007699"/>
    </source>
</evidence>
<evidence type="ECO:0000259" key="9">
    <source>
        <dbReference type="PROSITE" id="PS51883"/>
    </source>
</evidence>
<dbReference type="GO" id="GO:0005525">
    <property type="term" value="F:GTP binding"/>
    <property type="evidence" value="ECO:0007669"/>
    <property type="project" value="UniProtKB-UniRule"/>
</dbReference>
<dbReference type="InterPro" id="IPR031167">
    <property type="entry name" value="G_OBG"/>
</dbReference>
<keyword evidence="5 7" id="KW-0460">Magnesium</keyword>
<comment type="subunit">
    <text evidence="7">Monomer.</text>
</comment>
<comment type="similarity">
    <text evidence="1 7">Belongs to the TRAFAC class OBG-HflX-like GTPase superfamily. OBG GTPase family.</text>
</comment>
<evidence type="ECO:0000259" key="8">
    <source>
        <dbReference type="PROSITE" id="PS51710"/>
    </source>
</evidence>
<dbReference type="PANTHER" id="PTHR11702:SF31">
    <property type="entry name" value="MITOCHONDRIAL RIBOSOME-ASSOCIATED GTPASE 2"/>
    <property type="match status" value="1"/>
</dbReference>
<dbReference type="PROSITE" id="PS51710">
    <property type="entry name" value="G_OBG"/>
    <property type="match status" value="1"/>
</dbReference>
<accession>A0A1F7H0N2</accession>
<evidence type="ECO:0000256" key="6">
    <source>
        <dbReference type="ARBA" id="ARBA00023134"/>
    </source>
</evidence>
<dbReference type="Pfam" id="PF01926">
    <property type="entry name" value="MMR_HSR1"/>
    <property type="match status" value="1"/>
</dbReference>
<dbReference type="InterPro" id="IPR014100">
    <property type="entry name" value="GTP-bd_Obg/CgtA"/>
</dbReference>
<dbReference type="InterPro" id="IPR006169">
    <property type="entry name" value="GTP1_OBG_dom"/>
</dbReference>
<dbReference type="PRINTS" id="PR00326">
    <property type="entry name" value="GTP1OBG"/>
</dbReference>
<dbReference type="GO" id="GO:0000287">
    <property type="term" value="F:magnesium ion binding"/>
    <property type="evidence" value="ECO:0007669"/>
    <property type="project" value="InterPro"/>
</dbReference>
<comment type="function">
    <text evidence="7">An essential GTPase which binds GTP, GDP and possibly (p)ppGpp with moderate affinity, with high nucleotide exchange rates and a fairly low GTP hydrolysis rate. Plays a role in control of the cell cycle, stress response, ribosome biogenesis and in those bacteria that undergo differentiation, in morphogenesis control.</text>
</comment>
<dbReference type="InterPro" id="IPR036726">
    <property type="entry name" value="GTP1_OBG_dom_sf"/>
</dbReference>
<keyword evidence="7" id="KW-0479">Metal-binding</keyword>
<dbReference type="NCBIfam" id="TIGR02729">
    <property type="entry name" value="Obg_CgtA"/>
    <property type="match status" value="1"/>
</dbReference>
<dbReference type="PIRSF" id="PIRSF002401">
    <property type="entry name" value="GTP_bd_Obg/CgtA"/>
    <property type="match status" value="1"/>
</dbReference>
<dbReference type="PANTHER" id="PTHR11702">
    <property type="entry name" value="DEVELOPMENTALLY REGULATED GTP-BINDING PROTEIN-RELATED"/>
    <property type="match status" value="1"/>
</dbReference>